<gene>
    <name evidence="2" type="ORF">GS4_26_01620</name>
</gene>
<reference evidence="2 3" key="1">
    <citation type="submission" date="2013-01" db="EMBL/GenBank/DDBJ databases">
        <title>Whole genome shotgun sequence of Gordonia soli NBRC 108243.</title>
        <authorList>
            <person name="Isaki-Nakamura S."/>
            <person name="Hosoyama A."/>
            <person name="Tsuchikane K."/>
            <person name="Ando Y."/>
            <person name="Baba S."/>
            <person name="Ohji S."/>
            <person name="Hamada M."/>
            <person name="Tamura T."/>
            <person name="Yamazoe A."/>
            <person name="Yamazaki S."/>
            <person name="Fujita N."/>
        </authorList>
    </citation>
    <scope>NUCLEOTIDE SEQUENCE [LARGE SCALE GENOMIC DNA]</scope>
    <source>
        <strain evidence="2 3">NBRC 108243</strain>
    </source>
</reference>
<dbReference type="RefSeq" id="WP_007623052.1">
    <property type="nucleotide sequence ID" value="NZ_BANX01000026.1"/>
</dbReference>
<organism evidence="2 3">
    <name type="scientific">Gordonia soli NBRC 108243</name>
    <dbReference type="NCBI Taxonomy" id="1223545"/>
    <lineage>
        <taxon>Bacteria</taxon>
        <taxon>Bacillati</taxon>
        <taxon>Actinomycetota</taxon>
        <taxon>Actinomycetes</taxon>
        <taxon>Mycobacteriales</taxon>
        <taxon>Gordoniaceae</taxon>
        <taxon>Gordonia</taxon>
    </lineage>
</organism>
<accession>M0QMR4</accession>
<evidence type="ECO:0000313" key="2">
    <source>
        <dbReference type="EMBL" id="GAC69714.1"/>
    </source>
</evidence>
<name>M0QMR4_9ACTN</name>
<feature type="region of interest" description="Disordered" evidence="1">
    <location>
        <begin position="32"/>
        <end position="66"/>
    </location>
</feature>
<sequence>MDRPSALAADGLPYVFDSFVAAGTGPAIDQLVSADPGAPVPVDRAESGPRTDQLPLGGTVVDFPTR</sequence>
<evidence type="ECO:0000313" key="3">
    <source>
        <dbReference type="Proteomes" id="UP000011666"/>
    </source>
</evidence>
<dbReference type="EMBL" id="BANX01000026">
    <property type="protein sequence ID" value="GAC69714.1"/>
    <property type="molecule type" value="Genomic_DNA"/>
</dbReference>
<proteinExistence type="predicted"/>
<dbReference type="AlphaFoldDB" id="M0QMR4"/>
<protein>
    <submittedName>
        <fullName evidence="2">Uncharacterized protein</fullName>
    </submittedName>
</protein>
<dbReference type="OrthoDB" id="9809488at2"/>
<keyword evidence="3" id="KW-1185">Reference proteome</keyword>
<dbReference type="eggNOG" id="COG0739">
    <property type="taxonomic scope" value="Bacteria"/>
</dbReference>
<comment type="caution">
    <text evidence="2">The sequence shown here is derived from an EMBL/GenBank/DDBJ whole genome shotgun (WGS) entry which is preliminary data.</text>
</comment>
<dbReference type="Proteomes" id="UP000011666">
    <property type="component" value="Unassembled WGS sequence"/>
</dbReference>
<evidence type="ECO:0000256" key="1">
    <source>
        <dbReference type="SAM" id="MobiDB-lite"/>
    </source>
</evidence>